<dbReference type="EC" id="2.1.1.-" evidence="2"/>
<dbReference type="SUPFAM" id="SSF53335">
    <property type="entry name" value="S-adenosyl-L-methionine-dependent methyltransferases"/>
    <property type="match status" value="1"/>
</dbReference>
<dbReference type="GO" id="GO:0032259">
    <property type="term" value="P:methylation"/>
    <property type="evidence" value="ECO:0007669"/>
    <property type="project" value="UniProtKB-KW"/>
</dbReference>
<dbReference type="Pfam" id="PF08241">
    <property type="entry name" value="Methyltransf_11"/>
    <property type="match status" value="1"/>
</dbReference>
<sequence length="267" mass="30908">MPNGDRVKETVRQQFSENAREYLTSVSHAKGTDLQLLLDWLKPHKDWIVLDIATGGGHVAKTVAPYVNRIYATDITEIMLENTAMDLAPQFGNMDFIIADAESLPFLKEQFDLVLCRIAPHHFPNPDKFVQEVARVLKEQGKFILIDNVAPEDNELAEYVNTFEKLRDESHVRCLSILEWKELFKQSGLIEVKAVNRKKKHEYETWVERMARDKEQIQAVTDYILNGNKKLHEYFNVIETNGSIQSVEIDEWMVLCEKGPNAEYERN</sequence>
<dbReference type="EMBL" id="JBHSFU010000004">
    <property type="protein sequence ID" value="MFC4557827.1"/>
    <property type="molecule type" value="Genomic_DNA"/>
</dbReference>
<protein>
    <submittedName>
        <fullName evidence="2">Class I SAM-dependent methyltransferase</fullName>
        <ecNumber evidence="2">2.1.1.-</ecNumber>
    </submittedName>
</protein>
<dbReference type="Gene3D" id="3.40.50.150">
    <property type="entry name" value="Vaccinia Virus protein VP39"/>
    <property type="match status" value="1"/>
</dbReference>
<evidence type="ECO:0000313" key="2">
    <source>
        <dbReference type="EMBL" id="MFC4557827.1"/>
    </source>
</evidence>
<proteinExistence type="predicted"/>
<evidence type="ECO:0000259" key="1">
    <source>
        <dbReference type="Pfam" id="PF08241"/>
    </source>
</evidence>
<dbReference type="Proteomes" id="UP001595989">
    <property type="component" value="Unassembled WGS sequence"/>
</dbReference>
<evidence type="ECO:0000313" key="3">
    <source>
        <dbReference type="Proteomes" id="UP001595989"/>
    </source>
</evidence>
<gene>
    <name evidence="2" type="ORF">ACFO3D_06340</name>
</gene>
<keyword evidence="2" id="KW-0808">Transferase</keyword>
<keyword evidence="3" id="KW-1185">Reference proteome</keyword>
<dbReference type="InterPro" id="IPR029063">
    <property type="entry name" value="SAM-dependent_MTases_sf"/>
</dbReference>
<comment type="caution">
    <text evidence="2">The sequence shown here is derived from an EMBL/GenBank/DDBJ whole genome shotgun (WGS) entry which is preliminary data.</text>
</comment>
<reference evidence="3" key="1">
    <citation type="journal article" date="2019" name="Int. J. Syst. Evol. Microbiol.">
        <title>The Global Catalogue of Microorganisms (GCM) 10K type strain sequencing project: providing services to taxonomists for standard genome sequencing and annotation.</title>
        <authorList>
            <consortium name="The Broad Institute Genomics Platform"/>
            <consortium name="The Broad Institute Genome Sequencing Center for Infectious Disease"/>
            <person name="Wu L."/>
            <person name="Ma J."/>
        </authorList>
    </citation>
    <scope>NUCLEOTIDE SEQUENCE [LARGE SCALE GENOMIC DNA]</scope>
    <source>
        <strain evidence="3">CGMCC 4.7426</strain>
    </source>
</reference>
<dbReference type="RefSeq" id="WP_390293934.1">
    <property type="nucleotide sequence ID" value="NZ_JBHSFU010000004.1"/>
</dbReference>
<organism evidence="2 3">
    <name type="scientific">Virgibacillus kekensis</name>
    <dbReference type="NCBI Taxonomy" id="202261"/>
    <lineage>
        <taxon>Bacteria</taxon>
        <taxon>Bacillati</taxon>
        <taxon>Bacillota</taxon>
        <taxon>Bacilli</taxon>
        <taxon>Bacillales</taxon>
        <taxon>Bacillaceae</taxon>
        <taxon>Virgibacillus</taxon>
    </lineage>
</organism>
<feature type="domain" description="Methyltransferase type 11" evidence="1">
    <location>
        <begin position="50"/>
        <end position="145"/>
    </location>
</feature>
<keyword evidence="2" id="KW-0489">Methyltransferase</keyword>
<dbReference type="CDD" id="cd02440">
    <property type="entry name" value="AdoMet_MTases"/>
    <property type="match status" value="1"/>
</dbReference>
<name>A0ABV9DGC8_9BACI</name>
<dbReference type="InterPro" id="IPR013216">
    <property type="entry name" value="Methyltransf_11"/>
</dbReference>
<dbReference type="GO" id="GO:0008168">
    <property type="term" value="F:methyltransferase activity"/>
    <property type="evidence" value="ECO:0007669"/>
    <property type="project" value="UniProtKB-KW"/>
</dbReference>
<dbReference type="PANTHER" id="PTHR43591">
    <property type="entry name" value="METHYLTRANSFERASE"/>
    <property type="match status" value="1"/>
</dbReference>
<accession>A0ABV9DGC8</accession>